<evidence type="ECO:0000313" key="5">
    <source>
        <dbReference type="Proteomes" id="UP001345963"/>
    </source>
</evidence>
<dbReference type="Proteomes" id="UP001345963">
    <property type="component" value="Unassembled WGS sequence"/>
</dbReference>
<dbReference type="EMBL" id="JAHUTI010021637">
    <property type="protein sequence ID" value="MED6239578.1"/>
    <property type="molecule type" value="Genomic_DNA"/>
</dbReference>
<keyword evidence="2" id="KW-0539">Nucleus</keyword>
<dbReference type="PANTHER" id="PTHR15502">
    <property type="entry name" value="CALCINEURIN-BINDING PROTEIN CABIN 1-RELATED"/>
    <property type="match status" value="1"/>
</dbReference>
<keyword evidence="5" id="KW-1185">Reference proteome</keyword>
<protein>
    <submittedName>
        <fullName evidence="4">Uncharacterized protein</fullName>
    </submittedName>
</protein>
<dbReference type="PANTHER" id="PTHR15502:SF7">
    <property type="entry name" value="CALCINEURIN-BINDING PROTEIN CABIN-1"/>
    <property type="match status" value="1"/>
</dbReference>
<feature type="compositionally biased region" description="Polar residues" evidence="3">
    <location>
        <begin position="168"/>
        <end position="180"/>
    </location>
</feature>
<feature type="compositionally biased region" description="Pro residues" evidence="3">
    <location>
        <begin position="251"/>
        <end position="264"/>
    </location>
</feature>
<comment type="caution">
    <text evidence="4">The sequence shown here is derived from an EMBL/GenBank/DDBJ whole genome shotgun (WGS) entry which is preliminary data.</text>
</comment>
<feature type="non-terminal residue" evidence="4">
    <location>
        <position position="384"/>
    </location>
</feature>
<feature type="compositionally biased region" description="Low complexity" evidence="3">
    <location>
        <begin position="266"/>
        <end position="277"/>
    </location>
</feature>
<gene>
    <name evidence="4" type="ORF">ATANTOWER_008163</name>
</gene>
<evidence type="ECO:0000313" key="4">
    <source>
        <dbReference type="EMBL" id="MED6239578.1"/>
    </source>
</evidence>
<sequence length="384" mass="42624">MEALELHFRLSASILKLLQAAESNLDHDLLFNLLVEAATGPFAKGEEKSMPSLPRSNEKEKPPTMMEEEFNCSSVCIGNVLSSSPASAATPGVTSPPYVATPFDHDYAKRKTLRRQQWQQQRHEEQQADASPGFDHEYCLPRSPIWLASFNERSQDSEVVLLSDSNSTQDAFTDPASSQDTSHRAASVKASASSSESTTPMKDRQPTSEDTALHRDQTGIQTEEKVIQEKVVSMVVEVPDGSTPKVSADPCPLPLTPTVTPPKPASSQQGTSQTTPSESKKKPEPPAEVIEVPKALPVERADQKRMLVEMCVHALFLCLSRFSQHYKSLYRLAYFYTNSKTHQNLQWARDVLLGCSVPWQQLKHMPAQGLFCERNKTNLFNVSP</sequence>
<feature type="compositionally biased region" description="Basic and acidic residues" evidence="3">
    <location>
        <begin position="201"/>
        <end position="225"/>
    </location>
</feature>
<feature type="region of interest" description="Disordered" evidence="3">
    <location>
        <begin position="112"/>
        <end position="136"/>
    </location>
</feature>
<feature type="region of interest" description="Disordered" evidence="3">
    <location>
        <begin position="241"/>
        <end position="289"/>
    </location>
</feature>
<dbReference type="InterPro" id="IPR033053">
    <property type="entry name" value="Hir3/CABIN1"/>
</dbReference>
<reference evidence="4 5" key="1">
    <citation type="submission" date="2021-07" db="EMBL/GenBank/DDBJ databases">
        <authorList>
            <person name="Palmer J.M."/>
        </authorList>
    </citation>
    <scope>NUCLEOTIDE SEQUENCE [LARGE SCALE GENOMIC DNA]</scope>
    <source>
        <strain evidence="4 5">AT_MEX2019</strain>
        <tissue evidence="4">Muscle</tissue>
    </source>
</reference>
<evidence type="ECO:0000256" key="2">
    <source>
        <dbReference type="ARBA" id="ARBA00023242"/>
    </source>
</evidence>
<evidence type="ECO:0000256" key="1">
    <source>
        <dbReference type="ARBA" id="ARBA00004123"/>
    </source>
</evidence>
<evidence type="ECO:0000256" key="3">
    <source>
        <dbReference type="SAM" id="MobiDB-lite"/>
    </source>
</evidence>
<accession>A0ABU7APR3</accession>
<name>A0ABU7APR3_9TELE</name>
<organism evidence="4 5">
    <name type="scientific">Ataeniobius toweri</name>
    <dbReference type="NCBI Taxonomy" id="208326"/>
    <lineage>
        <taxon>Eukaryota</taxon>
        <taxon>Metazoa</taxon>
        <taxon>Chordata</taxon>
        <taxon>Craniata</taxon>
        <taxon>Vertebrata</taxon>
        <taxon>Euteleostomi</taxon>
        <taxon>Actinopterygii</taxon>
        <taxon>Neopterygii</taxon>
        <taxon>Teleostei</taxon>
        <taxon>Neoteleostei</taxon>
        <taxon>Acanthomorphata</taxon>
        <taxon>Ovalentaria</taxon>
        <taxon>Atherinomorphae</taxon>
        <taxon>Cyprinodontiformes</taxon>
        <taxon>Goodeidae</taxon>
        <taxon>Ataeniobius</taxon>
    </lineage>
</organism>
<feature type="compositionally biased region" description="Low complexity" evidence="3">
    <location>
        <begin position="184"/>
        <end position="197"/>
    </location>
</feature>
<comment type="subcellular location">
    <subcellularLocation>
        <location evidence="1">Nucleus</location>
    </subcellularLocation>
</comment>
<proteinExistence type="predicted"/>
<feature type="region of interest" description="Disordered" evidence="3">
    <location>
        <begin position="168"/>
        <end position="225"/>
    </location>
</feature>